<dbReference type="InterPro" id="IPR016181">
    <property type="entry name" value="Acyl_CoA_acyltransferase"/>
</dbReference>
<dbReference type="AlphaFoldDB" id="A0A135HX28"/>
<dbReference type="Proteomes" id="UP000070107">
    <property type="component" value="Unassembled WGS sequence"/>
</dbReference>
<dbReference type="Gene3D" id="3.40.630.90">
    <property type="match status" value="1"/>
</dbReference>
<dbReference type="EMBL" id="LNTU01000012">
    <property type="protein sequence ID" value="KXF77750.1"/>
    <property type="molecule type" value="Genomic_DNA"/>
</dbReference>
<dbReference type="STRING" id="1494590.ATN84_10500"/>
<organism evidence="1 2">
    <name type="scientific">Paramesorhizobium deserti</name>
    <dbReference type="NCBI Taxonomy" id="1494590"/>
    <lineage>
        <taxon>Bacteria</taxon>
        <taxon>Pseudomonadati</taxon>
        <taxon>Pseudomonadota</taxon>
        <taxon>Alphaproteobacteria</taxon>
        <taxon>Hyphomicrobiales</taxon>
        <taxon>Phyllobacteriaceae</taxon>
        <taxon>Paramesorhizobium</taxon>
    </lineage>
</organism>
<gene>
    <name evidence="1" type="ORF">ATN84_10500</name>
</gene>
<evidence type="ECO:0000313" key="2">
    <source>
        <dbReference type="Proteomes" id="UP000070107"/>
    </source>
</evidence>
<comment type="caution">
    <text evidence="1">The sequence shown here is derived from an EMBL/GenBank/DDBJ whole genome shotgun (WGS) entry which is preliminary data.</text>
</comment>
<reference evidence="1 2" key="1">
    <citation type="submission" date="2015-11" db="EMBL/GenBank/DDBJ databases">
        <title>Draft genome sequence of Paramesorhizobium deserti A-3-E, a strain highly resistant to diverse beta-lactam antibiotics.</title>
        <authorList>
            <person name="Lv R."/>
            <person name="Yang X."/>
            <person name="Fang N."/>
            <person name="Guo J."/>
            <person name="Luo X."/>
            <person name="Peng F."/>
            <person name="Yang R."/>
            <person name="Cui Y."/>
            <person name="Fang C."/>
            <person name="Song Y."/>
        </authorList>
    </citation>
    <scope>NUCLEOTIDE SEQUENCE [LARGE SCALE GENOMIC DNA]</scope>
    <source>
        <strain evidence="1 2">A-3-E</strain>
    </source>
</reference>
<sequence>MTVLTIRNADRGELDIIIDWAAREGWNPGVEDAPAFWAADPDGYYVAEVDGRLAAAISLIRYGMKPVFETARMYRGTTSALPLDRLDGITTFELG</sequence>
<evidence type="ECO:0008006" key="3">
    <source>
        <dbReference type="Google" id="ProtNLM"/>
    </source>
</evidence>
<keyword evidence="2" id="KW-1185">Reference proteome</keyword>
<accession>A0A135HX28</accession>
<proteinExistence type="predicted"/>
<evidence type="ECO:0000313" key="1">
    <source>
        <dbReference type="EMBL" id="KXF77750.1"/>
    </source>
</evidence>
<name>A0A135HX28_9HYPH</name>
<protein>
    <recommendedName>
        <fullName evidence="3">Acetyltransferase</fullName>
    </recommendedName>
</protein>
<dbReference type="SUPFAM" id="SSF55729">
    <property type="entry name" value="Acyl-CoA N-acyltransferases (Nat)"/>
    <property type="match status" value="1"/>
</dbReference>